<name>A0A385C1Y0_9GAMM</name>
<evidence type="ECO:0000256" key="7">
    <source>
        <dbReference type="ARBA" id="ARBA00022927"/>
    </source>
</evidence>
<comment type="subcellular location">
    <subcellularLocation>
        <location evidence="1">Cell inner membrane</location>
        <topology evidence="1">Single-pass membrane protein</topology>
        <orientation evidence="1">Periplasmic side</orientation>
    </subcellularLocation>
</comment>
<dbReference type="STRING" id="1879050.GCA_001696605_00152"/>
<keyword evidence="9" id="KW-0472">Membrane</keyword>
<dbReference type="PANTHER" id="PTHR33446">
    <property type="entry name" value="PROTEIN TONB-RELATED"/>
    <property type="match status" value="1"/>
</dbReference>
<sequence>MNKVIFTTCLLCLSTYSYSAEKLPTIKVQGNQLEQNDLQHLTTRIQWLKFPQVKYQSNELKDQERSAIIRVKADHSGKVIDAEIQESTGIRQLDQKIIDAVEVAKVKPAIKNGKSVAMVGYQTFTLTMNNATDHKPSAQCTYTFHSNHWNKQENGKSVAFRYTKQPQLALDESLLKFKNRVVKFKFKVDKQGDVTQAKLTKLSGVNALDQQVLTAVENAKIEVKRSYRTLWTYKPSTFSDEIHFKTNDCQ</sequence>
<evidence type="ECO:0000256" key="4">
    <source>
        <dbReference type="ARBA" id="ARBA00022475"/>
    </source>
</evidence>
<evidence type="ECO:0000256" key="2">
    <source>
        <dbReference type="ARBA" id="ARBA00006555"/>
    </source>
</evidence>
<keyword evidence="3" id="KW-0813">Transport</keyword>
<proteinExistence type="inferred from homology"/>
<feature type="domain" description="TonB C-terminal" evidence="10">
    <location>
        <begin position="181"/>
        <end position="223"/>
    </location>
</feature>
<evidence type="ECO:0000256" key="8">
    <source>
        <dbReference type="ARBA" id="ARBA00022989"/>
    </source>
</evidence>
<dbReference type="Proteomes" id="UP000293863">
    <property type="component" value="Unassembled WGS sequence"/>
</dbReference>
<keyword evidence="4" id="KW-1003">Cell membrane</keyword>
<comment type="similarity">
    <text evidence="2">Belongs to the TonB family.</text>
</comment>
<feature type="domain" description="TonB C-terminal" evidence="10">
    <location>
        <begin position="66"/>
        <end position="120"/>
    </location>
</feature>
<dbReference type="SUPFAM" id="SSF74653">
    <property type="entry name" value="TolA/TonB C-terminal domain"/>
    <property type="match status" value="2"/>
</dbReference>
<keyword evidence="5" id="KW-0997">Cell inner membrane</keyword>
<reference evidence="11 12" key="1">
    <citation type="submission" date="2019-02" db="EMBL/GenBank/DDBJ databases">
        <title>The Batch Genome Submission of Acinetobacter spp. strains.</title>
        <authorList>
            <person name="Qin J."/>
            <person name="Hu Y."/>
            <person name="Ye H."/>
            <person name="Wei L."/>
            <person name="Feng Y."/>
            <person name="Zong Z."/>
        </authorList>
    </citation>
    <scope>NUCLEOTIDE SEQUENCE [LARGE SCALE GENOMIC DNA]</scope>
    <source>
        <strain evidence="11 12">WCHAW060049</strain>
    </source>
</reference>
<accession>A0A385C1Y0</accession>
<dbReference type="OrthoDB" id="6712115at2"/>
<evidence type="ECO:0000256" key="5">
    <source>
        <dbReference type="ARBA" id="ARBA00022519"/>
    </source>
</evidence>
<dbReference type="GO" id="GO:0015031">
    <property type="term" value="P:protein transport"/>
    <property type="evidence" value="ECO:0007669"/>
    <property type="project" value="UniProtKB-KW"/>
</dbReference>
<keyword evidence="7" id="KW-0653">Protein transport</keyword>
<evidence type="ECO:0000259" key="10">
    <source>
        <dbReference type="Pfam" id="PF03544"/>
    </source>
</evidence>
<dbReference type="InterPro" id="IPR051045">
    <property type="entry name" value="TonB-dependent_transducer"/>
</dbReference>
<keyword evidence="8" id="KW-1133">Transmembrane helix</keyword>
<dbReference type="GO" id="GO:0005886">
    <property type="term" value="C:plasma membrane"/>
    <property type="evidence" value="ECO:0007669"/>
    <property type="project" value="UniProtKB-SubCell"/>
</dbReference>
<dbReference type="Gene3D" id="3.30.1150.10">
    <property type="match status" value="2"/>
</dbReference>
<comment type="caution">
    <text evidence="11">The sequence shown here is derived from an EMBL/GenBank/DDBJ whole genome shotgun (WGS) entry which is preliminary data.</text>
</comment>
<evidence type="ECO:0000256" key="9">
    <source>
        <dbReference type="ARBA" id="ARBA00023136"/>
    </source>
</evidence>
<dbReference type="AlphaFoldDB" id="A0A385C1Y0"/>
<dbReference type="KEGG" id="awu:BEN71_04020"/>
<dbReference type="InterPro" id="IPR037682">
    <property type="entry name" value="TonB_C"/>
</dbReference>
<dbReference type="RefSeq" id="WP_068972878.1">
    <property type="nucleotide sequence ID" value="NZ_CP031716.1"/>
</dbReference>
<evidence type="ECO:0000256" key="6">
    <source>
        <dbReference type="ARBA" id="ARBA00022692"/>
    </source>
</evidence>
<dbReference type="Pfam" id="PF03544">
    <property type="entry name" value="TonB_C"/>
    <property type="match status" value="2"/>
</dbReference>
<keyword evidence="6" id="KW-0812">Transmembrane</keyword>
<dbReference type="NCBIfam" id="TIGR01352">
    <property type="entry name" value="tonB_Cterm"/>
    <property type="match status" value="2"/>
</dbReference>
<protein>
    <submittedName>
        <fullName evidence="11">Energy transducer TonB</fullName>
    </submittedName>
</protein>
<evidence type="ECO:0000313" key="12">
    <source>
        <dbReference type="Proteomes" id="UP000293863"/>
    </source>
</evidence>
<evidence type="ECO:0000313" key="11">
    <source>
        <dbReference type="EMBL" id="RZG47534.1"/>
    </source>
</evidence>
<keyword evidence="12" id="KW-1185">Reference proteome</keyword>
<gene>
    <name evidence="11" type="ORF">EXU28_06310</name>
</gene>
<evidence type="ECO:0000256" key="1">
    <source>
        <dbReference type="ARBA" id="ARBA00004383"/>
    </source>
</evidence>
<dbReference type="GO" id="GO:0055085">
    <property type="term" value="P:transmembrane transport"/>
    <property type="evidence" value="ECO:0007669"/>
    <property type="project" value="InterPro"/>
</dbReference>
<evidence type="ECO:0000256" key="3">
    <source>
        <dbReference type="ARBA" id="ARBA00022448"/>
    </source>
</evidence>
<dbReference type="InterPro" id="IPR006260">
    <property type="entry name" value="TonB/TolA_C"/>
</dbReference>
<dbReference type="EMBL" id="SGSQ01000007">
    <property type="protein sequence ID" value="RZG47534.1"/>
    <property type="molecule type" value="Genomic_DNA"/>
</dbReference>
<organism evidence="11 12">
    <name type="scientific">Acinetobacter wuhouensis</name>
    <dbReference type="NCBI Taxonomy" id="1879050"/>
    <lineage>
        <taxon>Bacteria</taxon>
        <taxon>Pseudomonadati</taxon>
        <taxon>Pseudomonadota</taxon>
        <taxon>Gammaproteobacteria</taxon>
        <taxon>Moraxellales</taxon>
        <taxon>Moraxellaceae</taxon>
        <taxon>Acinetobacter</taxon>
    </lineage>
</organism>